<gene>
    <name evidence="10" type="ORF">GCM10010185_45560</name>
</gene>
<feature type="transmembrane region" description="Helical" evidence="8">
    <location>
        <begin position="283"/>
        <end position="306"/>
    </location>
</feature>
<feature type="transmembrane region" description="Helical" evidence="8">
    <location>
        <begin position="218"/>
        <end position="236"/>
    </location>
</feature>
<feature type="transmembrane region" description="Helical" evidence="8">
    <location>
        <begin position="123"/>
        <end position="144"/>
    </location>
</feature>
<evidence type="ECO:0000313" key="11">
    <source>
        <dbReference type="Proteomes" id="UP000639606"/>
    </source>
</evidence>
<dbReference type="Gene3D" id="1.20.1720.10">
    <property type="entry name" value="Multidrug resistance protein D"/>
    <property type="match status" value="1"/>
</dbReference>
<evidence type="ECO:0000256" key="3">
    <source>
        <dbReference type="ARBA" id="ARBA00022475"/>
    </source>
</evidence>
<dbReference type="PANTHER" id="PTHR42718">
    <property type="entry name" value="MAJOR FACILITATOR SUPERFAMILY MULTIDRUG TRANSPORTER MFSC"/>
    <property type="match status" value="1"/>
</dbReference>
<dbReference type="InterPro" id="IPR005829">
    <property type="entry name" value="Sugar_transporter_CS"/>
</dbReference>
<evidence type="ECO:0000259" key="9">
    <source>
        <dbReference type="PROSITE" id="PS50850"/>
    </source>
</evidence>
<keyword evidence="6 8" id="KW-0472">Membrane</keyword>
<dbReference type="GO" id="GO:0022857">
    <property type="term" value="F:transmembrane transporter activity"/>
    <property type="evidence" value="ECO:0007669"/>
    <property type="project" value="InterPro"/>
</dbReference>
<reference evidence="10" key="2">
    <citation type="submission" date="2020-09" db="EMBL/GenBank/DDBJ databases">
        <authorList>
            <person name="Sun Q."/>
            <person name="Ohkuma M."/>
        </authorList>
    </citation>
    <scope>NUCLEOTIDE SEQUENCE</scope>
    <source>
        <strain evidence="10">JCM 3313</strain>
    </source>
</reference>
<dbReference type="GO" id="GO:0005886">
    <property type="term" value="C:plasma membrane"/>
    <property type="evidence" value="ECO:0007669"/>
    <property type="project" value="UniProtKB-SubCell"/>
</dbReference>
<keyword evidence="11" id="KW-1185">Reference proteome</keyword>
<feature type="transmembrane region" description="Helical" evidence="8">
    <location>
        <begin position="411"/>
        <end position="432"/>
    </location>
</feature>
<dbReference type="AlphaFoldDB" id="A0A918APY4"/>
<dbReference type="EMBL" id="BMRG01000010">
    <property type="protein sequence ID" value="GGP67729.1"/>
    <property type="molecule type" value="Genomic_DNA"/>
</dbReference>
<dbReference type="InterPro" id="IPR020846">
    <property type="entry name" value="MFS_dom"/>
</dbReference>
<sequence>MRAAGGGGTEEASPNDAAEKFSSGQRNVLGVLCTTMLFEGMNLANVNVQLPQITADLRLTPDASQLVASSYLVAFGGLLLLGGQLADAVGRRRAFLVAVGIFGLGSLIATVAANPVMLISGRVVQGIGAAFTVPGAMAIITTTFPEGPVRNRALGFWAAVGGSGYAAGLIVTGGLTQLFGWRSGFAIFVVMALLILGTGYSVLPDDKDNATGLRPRSLARPLISTMALLAAVHGIGSITAHPVVAAACLAAALALTVCLVVTGRVRGTRQLPRALVGSRSVQAANLVAFTFFAGVSAAIFIVSSYLQGIEHYGPFAAGVVFLPTAVLSIIASPRGARLVTRSGARTGLVLGSALVATATATYALTGLVGPVLAVIIPASLVMTSGIALAYPGATIAAMSGVGESMHGVASALVITMQQIGGAVGVALATVVASAMNGGTLANGVEDAPGLRMGLLACASLSALGMAAGILLRGRWAGVGQGRGTPEASVAR</sequence>
<feature type="transmembrane region" description="Helical" evidence="8">
    <location>
        <begin position="156"/>
        <end position="179"/>
    </location>
</feature>
<dbReference type="RefSeq" id="WP_189225339.1">
    <property type="nucleotide sequence ID" value="NZ_BMRG01000010.1"/>
</dbReference>
<dbReference type="Pfam" id="PF07690">
    <property type="entry name" value="MFS_1"/>
    <property type="match status" value="1"/>
</dbReference>
<keyword evidence="2" id="KW-0813">Transport</keyword>
<evidence type="ECO:0000256" key="5">
    <source>
        <dbReference type="ARBA" id="ARBA00022989"/>
    </source>
</evidence>
<feature type="transmembrane region" description="Helical" evidence="8">
    <location>
        <begin position="63"/>
        <end position="82"/>
    </location>
</feature>
<dbReference type="Proteomes" id="UP000639606">
    <property type="component" value="Unassembled WGS sequence"/>
</dbReference>
<feature type="transmembrane region" description="Helical" evidence="8">
    <location>
        <begin position="371"/>
        <end position="390"/>
    </location>
</feature>
<feature type="transmembrane region" description="Helical" evidence="8">
    <location>
        <begin position="94"/>
        <end position="117"/>
    </location>
</feature>
<evidence type="ECO:0000256" key="2">
    <source>
        <dbReference type="ARBA" id="ARBA00022448"/>
    </source>
</evidence>
<reference evidence="10" key="1">
    <citation type="journal article" date="2014" name="Int. J. Syst. Evol. Microbiol.">
        <title>Complete genome sequence of Corynebacterium casei LMG S-19264T (=DSM 44701T), isolated from a smear-ripened cheese.</title>
        <authorList>
            <consortium name="US DOE Joint Genome Institute (JGI-PGF)"/>
            <person name="Walter F."/>
            <person name="Albersmeier A."/>
            <person name="Kalinowski J."/>
            <person name="Ruckert C."/>
        </authorList>
    </citation>
    <scope>NUCLEOTIDE SEQUENCE</scope>
    <source>
        <strain evidence="10">JCM 3313</strain>
    </source>
</reference>
<keyword evidence="4 8" id="KW-0812">Transmembrane</keyword>
<evidence type="ECO:0000256" key="8">
    <source>
        <dbReference type="SAM" id="Phobius"/>
    </source>
</evidence>
<evidence type="ECO:0000256" key="7">
    <source>
        <dbReference type="SAM" id="MobiDB-lite"/>
    </source>
</evidence>
<keyword evidence="5 8" id="KW-1133">Transmembrane helix</keyword>
<dbReference type="InterPro" id="IPR036259">
    <property type="entry name" value="MFS_trans_sf"/>
</dbReference>
<feature type="transmembrane region" description="Helical" evidence="8">
    <location>
        <begin position="242"/>
        <end position="262"/>
    </location>
</feature>
<feature type="transmembrane region" description="Helical" evidence="8">
    <location>
        <begin position="343"/>
        <end position="365"/>
    </location>
</feature>
<name>A0A918APY4_9PSEU</name>
<feature type="region of interest" description="Disordered" evidence="7">
    <location>
        <begin position="1"/>
        <end position="20"/>
    </location>
</feature>
<organism evidence="10 11">
    <name type="scientific">Saccharothrix coeruleofusca</name>
    <dbReference type="NCBI Taxonomy" id="33919"/>
    <lineage>
        <taxon>Bacteria</taxon>
        <taxon>Bacillati</taxon>
        <taxon>Actinomycetota</taxon>
        <taxon>Actinomycetes</taxon>
        <taxon>Pseudonocardiales</taxon>
        <taxon>Pseudonocardiaceae</taxon>
        <taxon>Saccharothrix</taxon>
    </lineage>
</organism>
<comment type="subcellular location">
    <subcellularLocation>
        <location evidence="1">Cell membrane</location>
        <topology evidence="1">Multi-pass membrane protein</topology>
    </subcellularLocation>
</comment>
<evidence type="ECO:0000256" key="4">
    <source>
        <dbReference type="ARBA" id="ARBA00022692"/>
    </source>
</evidence>
<dbReference type="Gene3D" id="1.20.1250.20">
    <property type="entry name" value="MFS general substrate transporter like domains"/>
    <property type="match status" value="1"/>
</dbReference>
<comment type="caution">
    <text evidence="10">The sequence shown here is derived from an EMBL/GenBank/DDBJ whole genome shotgun (WGS) entry which is preliminary data.</text>
</comment>
<accession>A0A918APY4</accession>
<protein>
    <submittedName>
        <fullName evidence="10">MFS transporter</fullName>
    </submittedName>
</protein>
<evidence type="ECO:0000256" key="6">
    <source>
        <dbReference type="ARBA" id="ARBA00023136"/>
    </source>
</evidence>
<evidence type="ECO:0000313" key="10">
    <source>
        <dbReference type="EMBL" id="GGP67729.1"/>
    </source>
</evidence>
<feature type="transmembrane region" description="Helical" evidence="8">
    <location>
        <begin position="452"/>
        <end position="471"/>
    </location>
</feature>
<dbReference type="InterPro" id="IPR011701">
    <property type="entry name" value="MFS"/>
</dbReference>
<dbReference type="CDD" id="cd17321">
    <property type="entry name" value="MFS_MMR_MDR_like"/>
    <property type="match status" value="1"/>
</dbReference>
<evidence type="ECO:0000256" key="1">
    <source>
        <dbReference type="ARBA" id="ARBA00004651"/>
    </source>
</evidence>
<dbReference type="PROSITE" id="PS00216">
    <property type="entry name" value="SUGAR_TRANSPORT_1"/>
    <property type="match status" value="1"/>
</dbReference>
<feature type="transmembrane region" description="Helical" evidence="8">
    <location>
        <begin position="312"/>
        <end position="331"/>
    </location>
</feature>
<dbReference type="SUPFAM" id="SSF103473">
    <property type="entry name" value="MFS general substrate transporter"/>
    <property type="match status" value="1"/>
</dbReference>
<keyword evidence="3" id="KW-1003">Cell membrane</keyword>
<feature type="domain" description="Major facilitator superfamily (MFS) profile" evidence="9">
    <location>
        <begin position="28"/>
        <end position="476"/>
    </location>
</feature>
<proteinExistence type="predicted"/>
<dbReference type="PANTHER" id="PTHR42718:SF46">
    <property type="entry name" value="BLR6921 PROTEIN"/>
    <property type="match status" value="1"/>
</dbReference>
<dbReference type="PROSITE" id="PS50850">
    <property type="entry name" value="MFS"/>
    <property type="match status" value="1"/>
</dbReference>
<feature type="transmembrane region" description="Helical" evidence="8">
    <location>
        <begin position="185"/>
        <end position="203"/>
    </location>
</feature>